<accession>A0AAV9QXN2</accession>
<reference evidence="1 2" key="1">
    <citation type="submission" date="2021-06" db="EMBL/GenBank/DDBJ databases">
        <authorList>
            <person name="Palmer J.M."/>
        </authorList>
    </citation>
    <scope>NUCLEOTIDE SEQUENCE [LARGE SCALE GENOMIC DNA]</scope>
    <source>
        <strain evidence="1 2">MEX-2019</strain>
        <tissue evidence="1">Muscle</tissue>
    </source>
</reference>
<protein>
    <submittedName>
        <fullName evidence="1">Uncharacterized protein</fullName>
    </submittedName>
</protein>
<evidence type="ECO:0000313" key="1">
    <source>
        <dbReference type="EMBL" id="KAK5601512.1"/>
    </source>
</evidence>
<proteinExistence type="predicted"/>
<evidence type="ECO:0000313" key="2">
    <source>
        <dbReference type="Proteomes" id="UP001311232"/>
    </source>
</evidence>
<name>A0AAV9QXN2_9TELE</name>
<comment type="caution">
    <text evidence="1">The sequence shown here is derived from an EMBL/GenBank/DDBJ whole genome shotgun (WGS) entry which is preliminary data.</text>
</comment>
<keyword evidence="2" id="KW-1185">Reference proteome</keyword>
<dbReference type="EMBL" id="JAHHUM010002671">
    <property type="protein sequence ID" value="KAK5601512.1"/>
    <property type="molecule type" value="Genomic_DNA"/>
</dbReference>
<sequence>MRINETNLKTALRLFFLDTRGVGEHLCATLTFTVTKFAAAGPRGCLSFSCERSVWVCADGGIYLPNLQENADGLENGKTKAEQ</sequence>
<dbReference type="Proteomes" id="UP001311232">
    <property type="component" value="Unassembled WGS sequence"/>
</dbReference>
<dbReference type="AlphaFoldDB" id="A0AAV9QXN2"/>
<organism evidence="1 2">
    <name type="scientific">Crenichthys baileyi</name>
    <name type="common">White River springfish</name>
    <dbReference type="NCBI Taxonomy" id="28760"/>
    <lineage>
        <taxon>Eukaryota</taxon>
        <taxon>Metazoa</taxon>
        <taxon>Chordata</taxon>
        <taxon>Craniata</taxon>
        <taxon>Vertebrata</taxon>
        <taxon>Euteleostomi</taxon>
        <taxon>Actinopterygii</taxon>
        <taxon>Neopterygii</taxon>
        <taxon>Teleostei</taxon>
        <taxon>Neoteleostei</taxon>
        <taxon>Acanthomorphata</taxon>
        <taxon>Ovalentaria</taxon>
        <taxon>Atherinomorphae</taxon>
        <taxon>Cyprinodontiformes</taxon>
        <taxon>Goodeidae</taxon>
        <taxon>Crenichthys</taxon>
    </lineage>
</organism>
<gene>
    <name evidence="1" type="ORF">CRENBAI_024901</name>
</gene>